<reference evidence="1 2" key="1">
    <citation type="submission" date="2018-02" db="EMBL/GenBank/DDBJ databases">
        <title>Draft genome of wild Prunus yedoensis var. nudiflora.</title>
        <authorList>
            <person name="Baek S."/>
            <person name="Kim J.-H."/>
            <person name="Choi K."/>
            <person name="Kim G.-B."/>
            <person name="Cho A."/>
            <person name="Jang H."/>
            <person name="Shin C.-H."/>
            <person name="Yu H.-J."/>
            <person name="Mun J.-H."/>
        </authorList>
    </citation>
    <scope>NUCLEOTIDE SEQUENCE [LARGE SCALE GENOMIC DNA]</scope>
    <source>
        <strain evidence="2">cv. Jeju island</strain>
        <tissue evidence="1">Leaf</tissue>
    </source>
</reference>
<name>A0A314Y9Q2_PRUYE</name>
<keyword evidence="2" id="KW-1185">Reference proteome</keyword>
<dbReference type="EMBL" id="PJQY01001441">
    <property type="protein sequence ID" value="PQQ02647.1"/>
    <property type="molecule type" value="Genomic_DNA"/>
</dbReference>
<gene>
    <name evidence="1" type="ORF">Pyn_22462</name>
</gene>
<comment type="caution">
    <text evidence="1">The sequence shown here is derived from an EMBL/GenBank/DDBJ whole genome shotgun (WGS) entry which is preliminary data.</text>
</comment>
<proteinExistence type="predicted"/>
<sequence>MVPSFACWKIACPSGPFYPLKIGWFQHLSLPIGNKGKPSPSINWESFVGQNQFSLGGCKLLSNHENSSSFLFLAAASISAAIPTINLHPLAAASIPAAIDHQTMFLPSKL</sequence>
<organism evidence="1 2">
    <name type="scientific">Prunus yedoensis var. nudiflora</name>
    <dbReference type="NCBI Taxonomy" id="2094558"/>
    <lineage>
        <taxon>Eukaryota</taxon>
        <taxon>Viridiplantae</taxon>
        <taxon>Streptophyta</taxon>
        <taxon>Embryophyta</taxon>
        <taxon>Tracheophyta</taxon>
        <taxon>Spermatophyta</taxon>
        <taxon>Magnoliopsida</taxon>
        <taxon>eudicotyledons</taxon>
        <taxon>Gunneridae</taxon>
        <taxon>Pentapetalae</taxon>
        <taxon>rosids</taxon>
        <taxon>fabids</taxon>
        <taxon>Rosales</taxon>
        <taxon>Rosaceae</taxon>
        <taxon>Amygdaloideae</taxon>
        <taxon>Amygdaleae</taxon>
        <taxon>Prunus</taxon>
    </lineage>
</organism>
<dbReference type="Proteomes" id="UP000250321">
    <property type="component" value="Unassembled WGS sequence"/>
</dbReference>
<evidence type="ECO:0000313" key="2">
    <source>
        <dbReference type="Proteomes" id="UP000250321"/>
    </source>
</evidence>
<protein>
    <submittedName>
        <fullName evidence="1">Uncharacterized protein</fullName>
    </submittedName>
</protein>
<dbReference type="AlphaFoldDB" id="A0A314Y9Q2"/>
<accession>A0A314Y9Q2</accession>
<evidence type="ECO:0000313" key="1">
    <source>
        <dbReference type="EMBL" id="PQQ02647.1"/>
    </source>
</evidence>